<reference evidence="5 6" key="1">
    <citation type="submission" date="2018-05" db="EMBL/GenBank/DDBJ databases">
        <title>Genome sequencing and assembly of the regulated plant pathogen Lachnellula willkommii and related sister species for the development of diagnostic species identification markers.</title>
        <authorList>
            <person name="Giroux E."/>
            <person name="Bilodeau G."/>
        </authorList>
    </citation>
    <scope>NUCLEOTIDE SEQUENCE [LARGE SCALE GENOMIC DNA]</scope>
    <source>
        <strain evidence="5 6">CBS 197.66</strain>
    </source>
</reference>
<dbReference type="GO" id="GO:0045944">
    <property type="term" value="P:positive regulation of transcription by RNA polymerase II"/>
    <property type="evidence" value="ECO:0007669"/>
    <property type="project" value="TreeGrafter"/>
</dbReference>
<evidence type="ECO:0000256" key="1">
    <source>
        <dbReference type="ARBA" id="ARBA00004123"/>
    </source>
</evidence>
<evidence type="ECO:0000256" key="2">
    <source>
        <dbReference type="ARBA" id="ARBA00023242"/>
    </source>
</evidence>
<evidence type="ECO:0000259" key="4">
    <source>
        <dbReference type="Pfam" id="PF00172"/>
    </source>
</evidence>
<dbReference type="Gene3D" id="4.10.240.10">
    <property type="entry name" value="Zn(2)-C6 fungal-type DNA-binding domain"/>
    <property type="match status" value="1"/>
</dbReference>
<evidence type="ECO:0000313" key="5">
    <source>
        <dbReference type="EMBL" id="TVY40630.1"/>
    </source>
</evidence>
<dbReference type="PANTHER" id="PTHR37534:SF15">
    <property type="entry name" value="ZN(II)2CYS6 TRANSCRIPTION FACTOR (EUROFUNG)"/>
    <property type="match status" value="1"/>
</dbReference>
<name>A0A8H8UDB5_9HELO</name>
<gene>
    <name evidence="5" type="primary">ARA1_0</name>
    <name evidence="5" type="ORF">LSUB1_G002444</name>
</gene>
<dbReference type="CDD" id="cd00067">
    <property type="entry name" value="GAL4"/>
    <property type="match status" value="1"/>
</dbReference>
<keyword evidence="2" id="KW-0539">Nucleus</keyword>
<dbReference type="GO" id="GO:0005634">
    <property type="term" value="C:nucleus"/>
    <property type="evidence" value="ECO:0007669"/>
    <property type="project" value="UniProtKB-SubCell"/>
</dbReference>
<sequence length="600" mass="67330">MLIYTRRAPPKEPKRRSRAVKKKYVQSIQQPSILLQKKKCNEKRPQCDRCTEKNTQCEYEAVKPRKRRRTSFAGSALSNESISPTFYDGRWPGLYERDYNEYDTRDDYHGVHEWRGSSGYQCSESESTTDWEVPPREEHEVEEIVRVEPTAAPASNTSLVRSSQYPDLAMIAPSPVASPLLEFSAPVYMEFTEGRNRRALVDHFCNVLSHLIVFKEDNGNPFRQLVLPLSHASSPVMNAIFALSSAHLEYRGIEIEEKSLTFHNRALQGLAQLIDQNDEERREEVLGAIVLLVYYEVLVQRGSSNMVTGHLKGAMTIMKSGPQVTSPTTLFLERAFRFYDVIAALSLGTPPNSTTQPCASPFPSSSGPESPLSSVDTLLGLSTDLWPIIHRLSHLLSFKNSIEVAIAAGETSKAAVLRTELENASQAIELALTTWKPTMKPGSIEEEEEKSSQDAANKCAMGSARMQSILNNAEAYRNSALVYLYRTIHSHPRSHPLVQNHTHLSLLACSVVVNCAENCHNGPMSALLWPLFVASCEAITEEDRGMALSSFVGTERRQGMNNIMRTWEVVQEVWHRADLGQEEVDWRDICAERGFNIVLG</sequence>
<accession>A0A8H8UDB5</accession>
<organism evidence="5 6">
    <name type="scientific">Lachnellula subtilissima</name>
    <dbReference type="NCBI Taxonomy" id="602034"/>
    <lineage>
        <taxon>Eukaryota</taxon>
        <taxon>Fungi</taxon>
        <taxon>Dikarya</taxon>
        <taxon>Ascomycota</taxon>
        <taxon>Pezizomycotina</taxon>
        <taxon>Leotiomycetes</taxon>
        <taxon>Helotiales</taxon>
        <taxon>Lachnaceae</taxon>
        <taxon>Lachnellula</taxon>
    </lineage>
</organism>
<protein>
    <submittedName>
        <fullName evidence="5">L-arabinose-responsive transcription regulator</fullName>
    </submittedName>
</protein>
<comment type="subcellular location">
    <subcellularLocation>
        <location evidence="1">Nucleus</location>
    </subcellularLocation>
</comment>
<dbReference type="Pfam" id="PF11951">
    <property type="entry name" value="Fungal_trans_2"/>
    <property type="match status" value="1"/>
</dbReference>
<dbReference type="GO" id="GO:0008270">
    <property type="term" value="F:zinc ion binding"/>
    <property type="evidence" value="ECO:0007669"/>
    <property type="project" value="InterPro"/>
</dbReference>
<dbReference type="InterPro" id="IPR036864">
    <property type="entry name" value="Zn2-C6_fun-type_DNA-bd_sf"/>
</dbReference>
<dbReference type="InterPro" id="IPR001138">
    <property type="entry name" value="Zn2Cys6_DnaBD"/>
</dbReference>
<proteinExistence type="predicted"/>
<dbReference type="EMBL" id="QGMJ01000170">
    <property type="protein sequence ID" value="TVY40630.1"/>
    <property type="molecule type" value="Genomic_DNA"/>
</dbReference>
<dbReference type="AlphaFoldDB" id="A0A8H8UDB5"/>
<dbReference type="InterPro" id="IPR021858">
    <property type="entry name" value="Fun_TF"/>
</dbReference>
<keyword evidence="6" id="KW-1185">Reference proteome</keyword>
<feature type="region of interest" description="Disordered" evidence="3">
    <location>
        <begin position="1"/>
        <end position="23"/>
    </location>
</feature>
<comment type="caution">
    <text evidence="5">The sequence shown here is derived from an EMBL/GenBank/DDBJ whole genome shotgun (WGS) entry which is preliminary data.</text>
</comment>
<dbReference type="GO" id="GO:0000981">
    <property type="term" value="F:DNA-binding transcription factor activity, RNA polymerase II-specific"/>
    <property type="evidence" value="ECO:0007669"/>
    <property type="project" value="InterPro"/>
</dbReference>
<evidence type="ECO:0000256" key="3">
    <source>
        <dbReference type="SAM" id="MobiDB-lite"/>
    </source>
</evidence>
<dbReference type="PANTHER" id="PTHR37534">
    <property type="entry name" value="TRANSCRIPTIONAL ACTIVATOR PROTEIN UGA3"/>
    <property type="match status" value="1"/>
</dbReference>
<dbReference type="Proteomes" id="UP000462212">
    <property type="component" value="Unassembled WGS sequence"/>
</dbReference>
<evidence type="ECO:0000313" key="6">
    <source>
        <dbReference type="Proteomes" id="UP000462212"/>
    </source>
</evidence>
<feature type="region of interest" description="Disordered" evidence="3">
    <location>
        <begin position="350"/>
        <end position="369"/>
    </location>
</feature>
<dbReference type="Pfam" id="PF00172">
    <property type="entry name" value="Zn_clus"/>
    <property type="match status" value="1"/>
</dbReference>
<dbReference type="CDD" id="cd12148">
    <property type="entry name" value="fungal_TF_MHR"/>
    <property type="match status" value="1"/>
</dbReference>
<feature type="domain" description="Zn(2)-C6 fungal-type" evidence="4">
    <location>
        <begin position="36"/>
        <end position="63"/>
    </location>
</feature>
<feature type="compositionally biased region" description="Basic residues" evidence="3">
    <location>
        <begin position="13"/>
        <end position="23"/>
    </location>
</feature>
<dbReference type="GO" id="GO:0000976">
    <property type="term" value="F:transcription cis-regulatory region binding"/>
    <property type="evidence" value="ECO:0007669"/>
    <property type="project" value="TreeGrafter"/>
</dbReference>
<dbReference type="OrthoDB" id="25818at2759"/>